<keyword evidence="9" id="KW-1133">Transmembrane helix</keyword>
<dbReference type="Proteomes" id="UP001165079">
    <property type="component" value="Unassembled WGS sequence"/>
</dbReference>
<dbReference type="PANTHER" id="PTHR24421:SF10">
    <property type="entry name" value="NITRATE_NITRITE SENSOR PROTEIN NARQ"/>
    <property type="match status" value="1"/>
</dbReference>
<gene>
    <name evidence="12" type="ORF">Afil01_52400</name>
</gene>
<dbReference type="InterPro" id="IPR003594">
    <property type="entry name" value="HATPase_dom"/>
</dbReference>
<dbReference type="RefSeq" id="WP_285665600.1">
    <property type="nucleotide sequence ID" value="NZ_BSTX01000004.1"/>
</dbReference>
<keyword evidence="8" id="KW-0902">Two-component regulatory system</keyword>
<dbReference type="SUPFAM" id="SSF55874">
    <property type="entry name" value="ATPase domain of HSP90 chaperone/DNA topoisomerase II/histidine kinase"/>
    <property type="match status" value="1"/>
</dbReference>
<dbReference type="GO" id="GO:0016020">
    <property type="term" value="C:membrane"/>
    <property type="evidence" value="ECO:0007669"/>
    <property type="project" value="InterPro"/>
</dbReference>
<evidence type="ECO:0000256" key="5">
    <source>
        <dbReference type="ARBA" id="ARBA00022741"/>
    </source>
</evidence>
<evidence type="ECO:0000256" key="4">
    <source>
        <dbReference type="ARBA" id="ARBA00022679"/>
    </source>
</evidence>
<protein>
    <recommendedName>
        <fullName evidence="2">histidine kinase</fullName>
        <ecNumber evidence="2">2.7.13.3</ecNumber>
    </recommendedName>
</protein>
<feature type="transmembrane region" description="Helical" evidence="9">
    <location>
        <begin position="100"/>
        <end position="119"/>
    </location>
</feature>
<dbReference type="Gene3D" id="3.30.565.10">
    <property type="entry name" value="Histidine kinase-like ATPase, C-terminal domain"/>
    <property type="match status" value="1"/>
</dbReference>
<evidence type="ECO:0000256" key="1">
    <source>
        <dbReference type="ARBA" id="ARBA00000085"/>
    </source>
</evidence>
<dbReference type="InterPro" id="IPR011712">
    <property type="entry name" value="Sig_transdc_His_kin_sub3_dim/P"/>
</dbReference>
<keyword evidence="5" id="KW-0547">Nucleotide-binding</keyword>
<comment type="caution">
    <text evidence="12">The sequence shown here is derived from an EMBL/GenBank/DDBJ whole genome shotgun (WGS) entry which is preliminary data.</text>
</comment>
<dbReference type="Pfam" id="PF07730">
    <property type="entry name" value="HisKA_3"/>
    <property type="match status" value="1"/>
</dbReference>
<feature type="domain" description="Histidine kinase/HSP90-like ATPase" evidence="10">
    <location>
        <begin position="291"/>
        <end position="376"/>
    </location>
</feature>
<keyword evidence="9" id="KW-0472">Membrane</keyword>
<organism evidence="12 13">
    <name type="scientific">Actinorhabdospora filicis</name>
    <dbReference type="NCBI Taxonomy" id="1785913"/>
    <lineage>
        <taxon>Bacteria</taxon>
        <taxon>Bacillati</taxon>
        <taxon>Actinomycetota</taxon>
        <taxon>Actinomycetes</taxon>
        <taxon>Micromonosporales</taxon>
        <taxon>Micromonosporaceae</taxon>
        <taxon>Actinorhabdospora</taxon>
    </lineage>
</organism>
<keyword evidence="9" id="KW-0812">Transmembrane</keyword>
<evidence type="ECO:0000259" key="10">
    <source>
        <dbReference type="Pfam" id="PF02518"/>
    </source>
</evidence>
<feature type="transmembrane region" description="Helical" evidence="9">
    <location>
        <begin position="131"/>
        <end position="150"/>
    </location>
</feature>
<dbReference type="EC" id="2.7.13.3" evidence="2"/>
<dbReference type="InterPro" id="IPR050482">
    <property type="entry name" value="Sensor_HK_TwoCompSys"/>
</dbReference>
<accession>A0A9W6SQD7</accession>
<feature type="transmembrane region" description="Helical" evidence="9">
    <location>
        <begin position="39"/>
        <end position="57"/>
    </location>
</feature>
<feature type="transmembrane region" description="Helical" evidence="9">
    <location>
        <begin position="64"/>
        <end position="94"/>
    </location>
</feature>
<dbReference type="AlphaFoldDB" id="A0A9W6SQD7"/>
<dbReference type="GO" id="GO:0005524">
    <property type="term" value="F:ATP binding"/>
    <property type="evidence" value="ECO:0007669"/>
    <property type="project" value="UniProtKB-KW"/>
</dbReference>
<evidence type="ECO:0000256" key="6">
    <source>
        <dbReference type="ARBA" id="ARBA00022777"/>
    </source>
</evidence>
<evidence type="ECO:0000313" key="12">
    <source>
        <dbReference type="EMBL" id="GLZ80433.1"/>
    </source>
</evidence>
<evidence type="ECO:0000256" key="3">
    <source>
        <dbReference type="ARBA" id="ARBA00022553"/>
    </source>
</evidence>
<evidence type="ECO:0000256" key="2">
    <source>
        <dbReference type="ARBA" id="ARBA00012438"/>
    </source>
</evidence>
<keyword evidence="4" id="KW-0808">Transferase</keyword>
<dbReference type="InterPro" id="IPR036890">
    <property type="entry name" value="HATPase_C_sf"/>
</dbReference>
<keyword evidence="7" id="KW-0067">ATP-binding</keyword>
<proteinExistence type="predicted"/>
<evidence type="ECO:0000256" key="7">
    <source>
        <dbReference type="ARBA" id="ARBA00022840"/>
    </source>
</evidence>
<name>A0A9W6SQD7_9ACTN</name>
<feature type="transmembrane region" description="Helical" evidence="9">
    <location>
        <begin position="12"/>
        <end position="33"/>
    </location>
</feature>
<dbReference type="Pfam" id="PF02518">
    <property type="entry name" value="HATPase_c"/>
    <property type="match status" value="1"/>
</dbReference>
<dbReference type="GO" id="GO:0046983">
    <property type="term" value="F:protein dimerization activity"/>
    <property type="evidence" value="ECO:0007669"/>
    <property type="project" value="InterPro"/>
</dbReference>
<dbReference type="EMBL" id="BSTX01000004">
    <property type="protein sequence ID" value="GLZ80433.1"/>
    <property type="molecule type" value="Genomic_DNA"/>
</dbReference>
<reference evidence="12" key="1">
    <citation type="submission" date="2023-03" db="EMBL/GenBank/DDBJ databases">
        <title>Actinorhabdospora filicis NBRC 111898.</title>
        <authorList>
            <person name="Ichikawa N."/>
            <person name="Sato H."/>
            <person name="Tonouchi N."/>
        </authorList>
    </citation>
    <scope>NUCLEOTIDE SEQUENCE</scope>
    <source>
        <strain evidence="12">NBRC 111898</strain>
    </source>
</reference>
<evidence type="ECO:0000256" key="9">
    <source>
        <dbReference type="SAM" id="Phobius"/>
    </source>
</evidence>
<dbReference type="PANTHER" id="PTHR24421">
    <property type="entry name" value="NITRATE/NITRITE SENSOR PROTEIN NARX-RELATED"/>
    <property type="match status" value="1"/>
</dbReference>
<comment type="catalytic activity">
    <reaction evidence="1">
        <text>ATP + protein L-histidine = ADP + protein N-phospho-L-histidine.</text>
        <dbReference type="EC" id="2.7.13.3"/>
    </reaction>
</comment>
<keyword evidence="6 12" id="KW-0418">Kinase</keyword>
<dbReference type="GO" id="GO:0000155">
    <property type="term" value="F:phosphorelay sensor kinase activity"/>
    <property type="evidence" value="ECO:0007669"/>
    <property type="project" value="InterPro"/>
</dbReference>
<sequence>MVVWKLQGRLADAAIAAGVGLAVLIVALVGLGYDAPEANGWLAWPLIVISAAALYFRRSQPLPVALVTLVCCALYYPLTGPDGMIILTFLVALYTVAADYSLLAASVLAAAPLLAIILVEARSQLRHLDDVAIFMLAGWLVAIIAAGGVVHNRRAYLAEAEQRTLAARRVREEEGRLRASEERLRIARELHDVIGHNISLINVQAAAALHRRESGQALDALAAIKDTSKETLRELRATLGVLRQVDEAAPVAPAPGVGDLRALVERTAATGLHVDLDLPGGPPLPAEVDLAAYRIVQESLTNVTRHSGATRVSVRVTRDEDAVRLEVADDGHGPGEATPGHGLRGMDERARALGGSFSAGAAEDGGFRVSAVLPVRRD</sequence>
<dbReference type="CDD" id="cd16917">
    <property type="entry name" value="HATPase_UhpB-NarQ-NarX-like"/>
    <property type="match status" value="1"/>
</dbReference>
<keyword evidence="13" id="KW-1185">Reference proteome</keyword>
<evidence type="ECO:0000313" key="13">
    <source>
        <dbReference type="Proteomes" id="UP001165079"/>
    </source>
</evidence>
<feature type="domain" description="Signal transduction histidine kinase subgroup 3 dimerisation and phosphoacceptor" evidence="11">
    <location>
        <begin position="182"/>
        <end position="246"/>
    </location>
</feature>
<dbReference type="Gene3D" id="1.20.5.1930">
    <property type="match status" value="1"/>
</dbReference>
<evidence type="ECO:0000256" key="8">
    <source>
        <dbReference type="ARBA" id="ARBA00023012"/>
    </source>
</evidence>
<keyword evidence="3" id="KW-0597">Phosphoprotein</keyword>
<evidence type="ECO:0000259" key="11">
    <source>
        <dbReference type="Pfam" id="PF07730"/>
    </source>
</evidence>